<evidence type="ECO:0000313" key="1">
    <source>
        <dbReference type="EMBL" id="KXU13860.1"/>
    </source>
</evidence>
<dbReference type="EMBL" id="LQZD01000187">
    <property type="protein sequence ID" value="KXU13860.1"/>
    <property type="molecule type" value="Genomic_DNA"/>
</dbReference>
<accession>A0A139RGI1</accession>
<name>A0A139RGI1_STRMT</name>
<comment type="caution">
    <text evidence="1">The sequence shown here is derived from an EMBL/GenBank/DDBJ whole genome shotgun (WGS) entry which is preliminary data.</text>
</comment>
<gene>
    <name evidence="1" type="ORF">SMIDD22_00634</name>
</gene>
<evidence type="ECO:0000313" key="2">
    <source>
        <dbReference type="Proteomes" id="UP000070779"/>
    </source>
</evidence>
<proteinExistence type="predicted"/>
<sequence>MQAFYVKKEKKLSNVCHKINAGNQSNFHENMKDNEMKPFLTKILNLFF</sequence>
<organism evidence="1 2">
    <name type="scientific">Streptococcus mitis</name>
    <dbReference type="NCBI Taxonomy" id="28037"/>
    <lineage>
        <taxon>Bacteria</taxon>
        <taxon>Bacillati</taxon>
        <taxon>Bacillota</taxon>
        <taxon>Bacilli</taxon>
        <taxon>Lactobacillales</taxon>
        <taxon>Streptococcaceae</taxon>
        <taxon>Streptococcus</taxon>
        <taxon>Streptococcus mitis group</taxon>
    </lineage>
</organism>
<dbReference type="PATRIC" id="fig|28037.238.peg.776"/>
<dbReference type="AlphaFoldDB" id="A0A139RGI1"/>
<protein>
    <submittedName>
        <fullName evidence="1">Uncharacterized protein</fullName>
    </submittedName>
</protein>
<dbReference type="Proteomes" id="UP000070779">
    <property type="component" value="Unassembled WGS sequence"/>
</dbReference>
<reference evidence="1 2" key="1">
    <citation type="submission" date="2016-01" db="EMBL/GenBank/DDBJ databases">
        <title>Highly variable Streptococcus oralis are common among viridans streptococci isolated from primates.</title>
        <authorList>
            <person name="Denapaite D."/>
            <person name="Rieger M."/>
            <person name="Koendgen S."/>
            <person name="Brueckner R."/>
            <person name="Ochigava I."/>
            <person name="Kappeler P."/>
            <person name="Maetz-Rensing K."/>
            <person name="Leendertz F."/>
            <person name="Hakenbeck R."/>
        </authorList>
    </citation>
    <scope>NUCLEOTIDE SEQUENCE [LARGE SCALE GENOMIC DNA]</scope>
    <source>
        <strain evidence="1 2">DD22</strain>
    </source>
</reference>